<comment type="similarity">
    <text evidence="2">Belongs to the HD-ZIP homeobox family. Class IV subfamily.</text>
</comment>
<comment type="caution">
    <text evidence="12">The sequence shown here is derived from an EMBL/GenBank/DDBJ whole genome shotgun (WGS) entry which is preliminary data.</text>
</comment>
<evidence type="ECO:0000256" key="3">
    <source>
        <dbReference type="ARBA" id="ARBA00023015"/>
    </source>
</evidence>
<accession>A0AAV8P070</accession>
<proteinExistence type="inferred from homology"/>
<keyword evidence="13" id="KW-1185">Reference proteome</keyword>
<dbReference type="CDD" id="cd00086">
    <property type="entry name" value="homeodomain"/>
    <property type="match status" value="1"/>
</dbReference>
<evidence type="ECO:0000256" key="2">
    <source>
        <dbReference type="ARBA" id="ARBA00006789"/>
    </source>
</evidence>
<evidence type="ECO:0000256" key="8">
    <source>
        <dbReference type="ARBA" id="ARBA00023242"/>
    </source>
</evidence>
<feature type="region of interest" description="Disordered" evidence="9">
    <location>
        <begin position="85"/>
        <end position="122"/>
    </location>
</feature>
<dbReference type="PANTHER" id="PTHR45654">
    <property type="entry name" value="HOMEOBOX-LEUCINE ZIPPER PROTEIN MERISTEM L1"/>
    <property type="match status" value="1"/>
</dbReference>
<dbReference type="InterPro" id="IPR002913">
    <property type="entry name" value="START_lipid-bd_dom"/>
</dbReference>
<dbReference type="GO" id="GO:0003677">
    <property type="term" value="F:DNA binding"/>
    <property type="evidence" value="ECO:0007669"/>
    <property type="project" value="UniProtKB-KW"/>
</dbReference>
<keyword evidence="8" id="KW-0539">Nucleus</keyword>
<feature type="domain" description="START" evidence="10">
    <location>
        <begin position="331"/>
        <end position="433"/>
    </location>
</feature>
<evidence type="ECO:0000256" key="9">
    <source>
        <dbReference type="SAM" id="MobiDB-lite"/>
    </source>
</evidence>
<evidence type="ECO:0000313" key="12">
    <source>
        <dbReference type="EMBL" id="KAJ8459626.1"/>
    </source>
</evidence>
<keyword evidence="6" id="KW-0371">Homeobox</keyword>
<feature type="compositionally biased region" description="Low complexity" evidence="9">
    <location>
        <begin position="1"/>
        <end position="10"/>
    </location>
</feature>
<dbReference type="AlphaFoldDB" id="A0AAV8P070"/>
<evidence type="ECO:0008006" key="14">
    <source>
        <dbReference type="Google" id="ProtNLM"/>
    </source>
</evidence>
<dbReference type="InterPro" id="IPR042160">
    <property type="entry name" value="HD-Zip_IV"/>
</dbReference>
<dbReference type="Pfam" id="PF01852">
    <property type="entry name" value="START"/>
    <property type="match status" value="1"/>
</dbReference>
<dbReference type="InterPro" id="IPR057993">
    <property type="entry name" value="HD-Zip_IV_C"/>
</dbReference>
<dbReference type="Pfam" id="PF25797">
    <property type="entry name" value="PDF2_C"/>
    <property type="match status" value="1"/>
</dbReference>
<protein>
    <recommendedName>
        <fullName evidence="14">START domain-containing protein</fullName>
    </recommendedName>
</protein>
<keyword evidence="4" id="KW-0175">Coiled coil</keyword>
<evidence type="ECO:0000256" key="4">
    <source>
        <dbReference type="ARBA" id="ARBA00023054"/>
    </source>
</evidence>
<dbReference type="GO" id="GO:0008289">
    <property type="term" value="F:lipid binding"/>
    <property type="evidence" value="ECO:0007669"/>
    <property type="project" value="InterPro"/>
</dbReference>
<dbReference type="PANTHER" id="PTHR45654:SF5">
    <property type="entry name" value="HOMEOBOX-LEUCINE ZIPPER PROTEIN ANTHOCYANINLESS 2-RELATED"/>
    <property type="match status" value="1"/>
</dbReference>
<keyword evidence="3" id="KW-0805">Transcription regulation</keyword>
<evidence type="ECO:0000256" key="7">
    <source>
        <dbReference type="ARBA" id="ARBA00023163"/>
    </source>
</evidence>
<name>A0AAV8P070_ENSVE</name>
<evidence type="ECO:0000256" key="1">
    <source>
        <dbReference type="ARBA" id="ARBA00004123"/>
    </source>
</evidence>
<comment type="subcellular location">
    <subcellularLocation>
        <location evidence="1">Nucleus</location>
    </subcellularLocation>
</comment>
<reference evidence="12 13" key="1">
    <citation type="submission" date="2022-12" db="EMBL/GenBank/DDBJ databases">
        <title>Chromosome-scale assembly of the Ensete ventricosum genome.</title>
        <authorList>
            <person name="Dussert Y."/>
            <person name="Stocks J."/>
            <person name="Wendawek A."/>
            <person name="Woldeyes F."/>
            <person name="Nichols R.A."/>
            <person name="Borrell J.S."/>
        </authorList>
    </citation>
    <scope>NUCLEOTIDE SEQUENCE [LARGE SCALE GENOMIC DNA]</scope>
    <source>
        <strain evidence="13">cv. Maze</strain>
        <tissue evidence="12">Seeds</tissue>
    </source>
</reference>
<feature type="compositionally biased region" description="Basic residues" evidence="9">
    <location>
        <begin position="113"/>
        <end position="122"/>
    </location>
</feature>
<evidence type="ECO:0000259" key="10">
    <source>
        <dbReference type="Pfam" id="PF01852"/>
    </source>
</evidence>
<dbReference type="InterPro" id="IPR001356">
    <property type="entry name" value="HD"/>
</dbReference>
<dbReference type="Proteomes" id="UP001222027">
    <property type="component" value="Unassembled WGS sequence"/>
</dbReference>
<feature type="compositionally biased region" description="Basic and acidic residues" evidence="9">
    <location>
        <begin position="103"/>
        <end position="112"/>
    </location>
</feature>
<keyword evidence="7" id="KW-0804">Transcription</keyword>
<feature type="domain" description="HD-Zip IV C-terminal" evidence="11">
    <location>
        <begin position="465"/>
        <end position="541"/>
    </location>
</feature>
<dbReference type="GO" id="GO:0005634">
    <property type="term" value="C:nucleus"/>
    <property type="evidence" value="ECO:0007669"/>
    <property type="project" value="UniProtKB-SubCell"/>
</dbReference>
<evidence type="ECO:0000313" key="13">
    <source>
        <dbReference type="Proteomes" id="UP001222027"/>
    </source>
</evidence>
<organism evidence="12 13">
    <name type="scientific">Ensete ventricosum</name>
    <name type="common">Abyssinian banana</name>
    <name type="synonym">Musa ensete</name>
    <dbReference type="NCBI Taxonomy" id="4639"/>
    <lineage>
        <taxon>Eukaryota</taxon>
        <taxon>Viridiplantae</taxon>
        <taxon>Streptophyta</taxon>
        <taxon>Embryophyta</taxon>
        <taxon>Tracheophyta</taxon>
        <taxon>Spermatophyta</taxon>
        <taxon>Magnoliopsida</taxon>
        <taxon>Liliopsida</taxon>
        <taxon>Zingiberales</taxon>
        <taxon>Musaceae</taxon>
        <taxon>Ensete</taxon>
    </lineage>
</organism>
<keyword evidence="5" id="KW-0238">DNA-binding</keyword>
<dbReference type="EMBL" id="JAQQAF010000009">
    <property type="protein sequence ID" value="KAJ8459626.1"/>
    <property type="molecule type" value="Genomic_DNA"/>
</dbReference>
<gene>
    <name evidence="12" type="ORF">OPV22_032552</name>
</gene>
<evidence type="ECO:0000256" key="6">
    <source>
        <dbReference type="ARBA" id="ARBA00023155"/>
    </source>
</evidence>
<evidence type="ECO:0000259" key="11">
    <source>
        <dbReference type="Pfam" id="PF25797"/>
    </source>
</evidence>
<dbReference type="Gene3D" id="1.10.10.60">
    <property type="entry name" value="Homeodomain-like"/>
    <property type="match status" value="1"/>
</dbReference>
<sequence length="546" mass="59462">MSFGGLFDSGSGRGGGGDRMGLADKAPRSSTAMSTNSISQPLLASPSLFVFNSPGLSLTLQSDMEGKGTIGKGGAWDLDLGCQNKEDENESRSGGSDNLGGIYKDDLEQENPRKKKRYHRHTPHQIAELETFFKDCPHPDEKEAKMKTQIERHKNIILRQENDKLRAENLSIREATRNPVCNNCGGLAILGEGSLEEHHLRIENARLKDELDRVCSLIGKFLGKPISASSSPLPLPMSNSTLDLVVWSNVFTGLDLVTPATLPPVTDFTTGATSGAFGTITTPARNVGMGTLDGVDRSQERFMCLELALTAMDELEDPLRVPTLDGGTEILNYEEYLRSFPRYIGAKPVVLVSEATRATDAVIINSLALVETLMRATRWVDMFPFVIARTTTNDVISSGMGGCRNGVLQLMHAELQVLSPLVPVRDVHFLRCNQVTWVEHAEYDEAAVHPLFRPLLSHDDTTTITPSGRRSMLKLAQRMTDNFCSGVCASSAHEWNKLSGGINIGENVRVKTSQNVAEPGEPPGVVLSAATSVWLPIAPRVLQTVD</sequence>
<feature type="region of interest" description="Disordered" evidence="9">
    <location>
        <begin position="1"/>
        <end position="34"/>
    </location>
</feature>
<evidence type="ECO:0000256" key="5">
    <source>
        <dbReference type="ARBA" id="ARBA00023125"/>
    </source>
</evidence>